<dbReference type="InterPro" id="IPR000702">
    <property type="entry name" value="Ribosomal_uL6-like"/>
</dbReference>
<accession>Q7YN72</accession>
<dbReference type="GO" id="GO:0003735">
    <property type="term" value="F:structural constituent of ribosome"/>
    <property type="evidence" value="ECO:0007669"/>
    <property type="project" value="InterPro"/>
</dbReference>
<keyword evidence="4" id="KW-0472">Membrane</keyword>
<feature type="transmembrane region" description="Helical" evidence="4">
    <location>
        <begin position="39"/>
        <end position="58"/>
    </location>
</feature>
<dbReference type="AlphaFoldDB" id="Q7YN72"/>
<evidence type="ECO:0000313" key="5">
    <source>
        <dbReference type="EMBL" id="AAO40231.1"/>
    </source>
</evidence>
<dbReference type="GO" id="GO:0019843">
    <property type="term" value="F:rRNA binding"/>
    <property type="evidence" value="ECO:0007669"/>
    <property type="project" value="InterPro"/>
</dbReference>
<dbReference type="RefSeq" id="NP_852630.1">
    <property type="nucleotide sequence ID" value="NC_004823.1"/>
</dbReference>
<evidence type="ECO:0000256" key="4">
    <source>
        <dbReference type="SAM" id="Phobius"/>
    </source>
</evidence>
<comment type="similarity">
    <text evidence="1">Belongs to the universal ribosomal protein uL6 family.</text>
</comment>
<name>Q7YN72_EIMTE</name>
<reference evidence="5" key="1">
    <citation type="journal article" date="2003" name="Gene">
        <title>Apicoplast genome of the coccidian Eimeria tenella.</title>
        <authorList>
            <person name="Cai X."/>
            <person name="Fuller A.L."/>
            <person name="McDougald L.R."/>
            <person name="Zhu G."/>
        </authorList>
    </citation>
    <scope>NUCLEOTIDE SEQUENCE</scope>
</reference>
<dbReference type="InterPro" id="IPR019906">
    <property type="entry name" value="Ribosomal_uL6_bac-type"/>
</dbReference>
<keyword evidence="4" id="KW-0812">Transmembrane</keyword>
<evidence type="ECO:0000256" key="1">
    <source>
        <dbReference type="ARBA" id="ARBA00009356"/>
    </source>
</evidence>
<dbReference type="InterPro" id="IPR036789">
    <property type="entry name" value="Ribosomal_uL6-like_a/b-dom_sf"/>
</dbReference>
<dbReference type="GO" id="GO:0005840">
    <property type="term" value="C:ribosome"/>
    <property type="evidence" value="ECO:0007669"/>
    <property type="project" value="UniProtKB-KW"/>
</dbReference>
<evidence type="ECO:0000256" key="2">
    <source>
        <dbReference type="ARBA" id="ARBA00022980"/>
    </source>
</evidence>
<sequence length="182" mass="21751">MKQIYKEQLINSFNLFFSILGIKTQIIYLFILYNEKYQVIFLSNKIISFPSFFYLYLFSKKKNIINTYINTLKNKILFFCIKYKLSIEFIGIGYKFLLKNNFLYFILGYSHLIKIKLPNNCNIYIDNNKILNLVYSNKYILGNIFYIIKSCNKLNVYKGKGIKNIFDQLKLKLGKPKNIKNK</sequence>
<feature type="transmembrane region" description="Helical" evidence="4">
    <location>
        <begin position="12"/>
        <end position="33"/>
    </location>
</feature>
<dbReference type="Gene3D" id="3.90.930.12">
    <property type="entry name" value="Ribosomal protein L6, alpha-beta domain"/>
    <property type="match status" value="1"/>
</dbReference>
<dbReference type="SUPFAM" id="SSF56053">
    <property type="entry name" value="Ribosomal protein L6"/>
    <property type="match status" value="1"/>
</dbReference>
<dbReference type="GO" id="GO:0006412">
    <property type="term" value="P:translation"/>
    <property type="evidence" value="ECO:0007669"/>
    <property type="project" value="InterPro"/>
</dbReference>
<dbReference type="GO" id="GO:1990904">
    <property type="term" value="C:ribonucleoprotein complex"/>
    <property type="evidence" value="ECO:0007669"/>
    <property type="project" value="UniProtKB-KW"/>
</dbReference>
<keyword evidence="3" id="KW-0687">Ribonucleoprotein</keyword>
<protein>
    <submittedName>
        <fullName evidence="5">Ribosomal protein L6</fullName>
    </submittedName>
</protein>
<dbReference type="EMBL" id="AY217738">
    <property type="protein sequence ID" value="AAO40231.1"/>
    <property type="molecule type" value="Genomic_DNA"/>
</dbReference>
<organism evidence="5">
    <name type="scientific">Eimeria tenella</name>
    <name type="common">Coccidian parasite</name>
    <dbReference type="NCBI Taxonomy" id="5802"/>
    <lineage>
        <taxon>Eukaryota</taxon>
        <taxon>Sar</taxon>
        <taxon>Alveolata</taxon>
        <taxon>Apicomplexa</taxon>
        <taxon>Conoidasida</taxon>
        <taxon>Coccidia</taxon>
        <taxon>Eucoccidiorida</taxon>
        <taxon>Eimeriorina</taxon>
        <taxon>Eimeriidae</taxon>
        <taxon>Eimeria</taxon>
    </lineage>
</organism>
<dbReference type="PIRSF" id="PIRSF002162">
    <property type="entry name" value="Ribosomal_L6"/>
    <property type="match status" value="1"/>
</dbReference>
<dbReference type="PRINTS" id="PR00059">
    <property type="entry name" value="RIBOSOMALL6"/>
</dbReference>
<dbReference type="VEuPathDB" id="ToxoDB:ETH2_API03000"/>
<geneLocation type="apicoplast" evidence="5"/>
<keyword evidence="5" id="KW-0934">Plastid</keyword>
<keyword evidence="4" id="KW-1133">Transmembrane helix</keyword>
<proteinExistence type="inferred from homology"/>
<keyword evidence="5" id="KW-0933">Apicoplast</keyword>
<keyword evidence="2 5" id="KW-0689">Ribosomal protein</keyword>
<evidence type="ECO:0000256" key="3">
    <source>
        <dbReference type="ARBA" id="ARBA00023274"/>
    </source>
</evidence>
<dbReference type="GeneID" id="1263686"/>